<dbReference type="InterPro" id="IPR021729">
    <property type="entry name" value="DUF3298"/>
</dbReference>
<dbReference type="InterPro" id="IPR025303">
    <property type="entry name" value="PdaC"/>
</dbReference>
<evidence type="ECO:0000313" key="4">
    <source>
        <dbReference type="Proteomes" id="UP001596162"/>
    </source>
</evidence>
<reference evidence="4" key="1">
    <citation type="journal article" date="2019" name="Int. J. Syst. Evol. Microbiol.">
        <title>The Global Catalogue of Microorganisms (GCM) 10K type strain sequencing project: providing services to taxonomists for standard genome sequencing and annotation.</title>
        <authorList>
            <consortium name="The Broad Institute Genomics Platform"/>
            <consortium name="The Broad Institute Genome Sequencing Center for Infectious Disease"/>
            <person name="Wu L."/>
            <person name="Ma J."/>
        </authorList>
    </citation>
    <scope>NUCLEOTIDE SEQUENCE [LARGE SCALE GENOMIC DNA]</scope>
    <source>
        <strain evidence="4">JCM 17978</strain>
    </source>
</reference>
<feature type="domain" description="DUF3298" evidence="1">
    <location>
        <begin position="167"/>
        <end position="228"/>
    </location>
</feature>
<dbReference type="Pfam" id="PF13739">
    <property type="entry name" value="PdaC"/>
    <property type="match status" value="1"/>
</dbReference>
<keyword evidence="4" id="KW-1185">Reference proteome</keyword>
<dbReference type="InterPro" id="IPR037126">
    <property type="entry name" value="PdaC/RsiV-like_sf"/>
</dbReference>
<evidence type="ECO:0000313" key="3">
    <source>
        <dbReference type="EMBL" id="MFC5194076.1"/>
    </source>
</evidence>
<feature type="domain" description="Deacetylase PdaC" evidence="2">
    <location>
        <begin position="39"/>
        <end position="138"/>
    </location>
</feature>
<dbReference type="PROSITE" id="PS51257">
    <property type="entry name" value="PROKAR_LIPOPROTEIN"/>
    <property type="match status" value="1"/>
</dbReference>
<dbReference type="RefSeq" id="WP_376858242.1">
    <property type="nucleotide sequence ID" value="NZ_JBHSLA010000001.1"/>
</dbReference>
<protein>
    <submittedName>
        <fullName evidence="3">PdaC/SigV domain-containing protein</fullName>
    </submittedName>
</protein>
<organism evidence="3 4">
    <name type="scientific">Bizionia hallyeonensis</name>
    <dbReference type="NCBI Taxonomy" id="1123757"/>
    <lineage>
        <taxon>Bacteria</taxon>
        <taxon>Pseudomonadati</taxon>
        <taxon>Bacteroidota</taxon>
        <taxon>Flavobacteriia</taxon>
        <taxon>Flavobacteriales</taxon>
        <taxon>Flavobacteriaceae</taxon>
        <taxon>Bizionia</taxon>
    </lineage>
</organism>
<evidence type="ECO:0000259" key="2">
    <source>
        <dbReference type="Pfam" id="PF13739"/>
    </source>
</evidence>
<name>A0ABW0C2A1_9FLAO</name>
<evidence type="ECO:0000259" key="1">
    <source>
        <dbReference type="Pfam" id="PF11738"/>
    </source>
</evidence>
<dbReference type="EMBL" id="JBHSLA010000001">
    <property type="protein sequence ID" value="MFC5194076.1"/>
    <property type="molecule type" value="Genomic_DNA"/>
</dbReference>
<dbReference type="Gene3D" id="3.30.565.40">
    <property type="entry name" value="Fervidobacterium nodosum Rt17-B1 like"/>
    <property type="match status" value="1"/>
</dbReference>
<proteinExistence type="predicted"/>
<dbReference type="Pfam" id="PF11738">
    <property type="entry name" value="DUF3298"/>
    <property type="match status" value="1"/>
</dbReference>
<comment type="caution">
    <text evidence="3">The sequence shown here is derived from an EMBL/GenBank/DDBJ whole genome shotgun (WGS) entry which is preliminary data.</text>
</comment>
<accession>A0ABW0C2A1</accession>
<gene>
    <name evidence="3" type="ORF">ACFPH8_01920</name>
</gene>
<dbReference type="Proteomes" id="UP001596162">
    <property type="component" value="Unassembled WGS sequence"/>
</dbReference>
<dbReference type="Gene3D" id="3.90.640.20">
    <property type="entry name" value="Heat-shock cognate protein, ATPase"/>
    <property type="match status" value="1"/>
</dbReference>
<sequence length="237" mass="26663">MQRSIVLLSLIFLIFSCEDEETKITFSEKNFTTNQNKIVEINIPQAEGVETVKNNINASIEAMISASLNLDEDSVAKNMSISESIDKFNSEYASFKSEFPESALEWEAQIDGEIMYQSEAVISVVITNYLNTGGAHGSLVVSFLNFDALTGQSLKNEQLFNDMNAFKTVAEDYFNDQIADKKELYFEPDNFVLPQNIGFNDTGVILLYNSYEVAPYSTGLTEFTIPFDDLVPYLNFM</sequence>